<comment type="caution">
    <text evidence="1">The sequence shown here is derived from an EMBL/GenBank/DDBJ whole genome shotgun (WGS) entry which is preliminary data.</text>
</comment>
<evidence type="ECO:0000313" key="2">
    <source>
        <dbReference type="Proteomes" id="UP000790709"/>
    </source>
</evidence>
<protein>
    <submittedName>
        <fullName evidence="1">Uncharacterized protein</fullName>
    </submittedName>
</protein>
<gene>
    <name evidence="1" type="ORF">BV22DRAFT_309355</name>
</gene>
<keyword evidence="2" id="KW-1185">Reference proteome</keyword>
<dbReference type="Proteomes" id="UP000790709">
    <property type="component" value="Unassembled WGS sequence"/>
</dbReference>
<proteinExistence type="predicted"/>
<accession>A0ACB8BQZ4</accession>
<organism evidence="1 2">
    <name type="scientific">Leucogyrophana mollusca</name>
    <dbReference type="NCBI Taxonomy" id="85980"/>
    <lineage>
        <taxon>Eukaryota</taxon>
        <taxon>Fungi</taxon>
        <taxon>Dikarya</taxon>
        <taxon>Basidiomycota</taxon>
        <taxon>Agaricomycotina</taxon>
        <taxon>Agaricomycetes</taxon>
        <taxon>Agaricomycetidae</taxon>
        <taxon>Boletales</taxon>
        <taxon>Boletales incertae sedis</taxon>
        <taxon>Leucogyrophana</taxon>
    </lineage>
</organism>
<evidence type="ECO:0000313" key="1">
    <source>
        <dbReference type="EMBL" id="KAH7927008.1"/>
    </source>
</evidence>
<reference evidence="1" key="1">
    <citation type="journal article" date="2021" name="New Phytol.">
        <title>Evolutionary innovations through gain and loss of genes in the ectomycorrhizal Boletales.</title>
        <authorList>
            <person name="Wu G."/>
            <person name="Miyauchi S."/>
            <person name="Morin E."/>
            <person name="Kuo A."/>
            <person name="Drula E."/>
            <person name="Varga T."/>
            <person name="Kohler A."/>
            <person name="Feng B."/>
            <person name="Cao Y."/>
            <person name="Lipzen A."/>
            <person name="Daum C."/>
            <person name="Hundley H."/>
            <person name="Pangilinan J."/>
            <person name="Johnson J."/>
            <person name="Barry K."/>
            <person name="LaButti K."/>
            <person name="Ng V."/>
            <person name="Ahrendt S."/>
            <person name="Min B."/>
            <person name="Choi I.G."/>
            <person name="Park H."/>
            <person name="Plett J.M."/>
            <person name="Magnuson J."/>
            <person name="Spatafora J.W."/>
            <person name="Nagy L.G."/>
            <person name="Henrissat B."/>
            <person name="Grigoriev I.V."/>
            <person name="Yang Z.L."/>
            <person name="Xu J."/>
            <person name="Martin F.M."/>
        </authorList>
    </citation>
    <scope>NUCLEOTIDE SEQUENCE</scope>
    <source>
        <strain evidence="1">KUC20120723A-06</strain>
    </source>
</reference>
<name>A0ACB8BQZ4_9AGAM</name>
<sequence length="163" mass="18284">MRHLVIACCEAYMHTWMILPAYQSQRHVIVLVVIPGCVGRYQSNGSSYASRSSLRVPEPLMISYNTNFAQKSLQPAFMGKSTRSSSGRLSHKHSPRGHCGIHARGDRSDDVKQRSSEVIGPTKLPTARARRRDHRSPTVTGLVVSHTRRLLSYMRTTADLAQR</sequence>
<dbReference type="EMBL" id="MU266373">
    <property type="protein sequence ID" value="KAH7927008.1"/>
    <property type="molecule type" value="Genomic_DNA"/>
</dbReference>